<dbReference type="EMBL" id="DS995901">
    <property type="protein sequence ID" value="EEA24071.1"/>
    <property type="molecule type" value="Genomic_DNA"/>
</dbReference>
<keyword evidence="2" id="KW-1185">Reference proteome</keyword>
<accession>B6QF36</accession>
<name>B6QF36_TALMQ</name>
<proteinExistence type="predicted"/>
<evidence type="ECO:0000313" key="2">
    <source>
        <dbReference type="Proteomes" id="UP000001294"/>
    </source>
</evidence>
<dbReference type="VEuPathDB" id="FungiDB:PMAA_080860"/>
<reference evidence="2" key="1">
    <citation type="journal article" date="2015" name="Genome Announc.">
        <title>Genome sequence of the AIDS-associated pathogen Penicillium marneffei (ATCC18224) and its near taxonomic relative Talaromyces stipitatus (ATCC10500).</title>
        <authorList>
            <person name="Nierman W.C."/>
            <person name="Fedorova-Abrams N.D."/>
            <person name="Andrianopoulos A."/>
        </authorList>
    </citation>
    <scope>NUCLEOTIDE SEQUENCE [LARGE SCALE GENOMIC DNA]</scope>
    <source>
        <strain evidence="2">ATCC 18224 / CBS 334.59 / QM 7333</strain>
    </source>
</reference>
<gene>
    <name evidence="1" type="ORF">PMAA_080860</name>
</gene>
<evidence type="ECO:0000313" key="1">
    <source>
        <dbReference type="EMBL" id="EEA24071.1"/>
    </source>
</evidence>
<dbReference type="OrthoDB" id="3431997at2759"/>
<dbReference type="Proteomes" id="UP000001294">
    <property type="component" value="Unassembled WGS sequence"/>
</dbReference>
<sequence length="202" mass="22663">MDEKTQPRQFIHSKSSISTEDGQHLFYIKNSSWPSSRPDVALHSGRDKRSPVAAVCELNTWSDDKIALGDPSKTGVKWIRFERHSTFKLEYQWSFIVPDIGQQTFAWKHTHSEGIDDHKLNGFSSGNYKMVETRTNRVIAVYNNGSIFSGRSKKFQINVNYGSDFDVLVLLTGCALLEKARRNSRSRTSASTRGAATAAAAC</sequence>
<dbReference type="PhylomeDB" id="B6QF36"/>
<dbReference type="STRING" id="441960.B6QF36"/>
<evidence type="ECO:0008006" key="3">
    <source>
        <dbReference type="Google" id="ProtNLM"/>
    </source>
</evidence>
<protein>
    <recommendedName>
        <fullName evidence="3">Tubby C-terminal-like domain-containing protein</fullName>
    </recommendedName>
</protein>
<dbReference type="HOGENOM" id="CLU_095026_0_0_1"/>
<organism evidence="1 2">
    <name type="scientific">Talaromyces marneffei (strain ATCC 18224 / CBS 334.59 / QM 7333)</name>
    <name type="common">Penicillium marneffei</name>
    <dbReference type="NCBI Taxonomy" id="441960"/>
    <lineage>
        <taxon>Eukaryota</taxon>
        <taxon>Fungi</taxon>
        <taxon>Dikarya</taxon>
        <taxon>Ascomycota</taxon>
        <taxon>Pezizomycotina</taxon>
        <taxon>Eurotiomycetes</taxon>
        <taxon>Eurotiomycetidae</taxon>
        <taxon>Eurotiales</taxon>
        <taxon>Trichocomaceae</taxon>
        <taxon>Talaromyces</taxon>
        <taxon>Talaromyces sect. Talaromyces</taxon>
    </lineage>
</organism>
<dbReference type="AlphaFoldDB" id="B6QF36"/>